<dbReference type="AlphaFoldDB" id="A0A2S7ISZ4"/>
<feature type="transmembrane region" description="Helical" evidence="1">
    <location>
        <begin position="16"/>
        <end position="38"/>
    </location>
</feature>
<comment type="caution">
    <text evidence="2">The sequence shown here is derived from an EMBL/GenBank/DDBJ whole genome shotgun (WGS) entry which is preliminary data.</text>
</comment>
<gene>
    <name evidence="2" type="ORF">C5O19_14160</name>
</gene>
<reference evidence="3" key="1">
    <citation type="submission" date="2018-02" db="EMBL/GenBank/DDBJ databases">
        <title>Genome sequencing of Solimonas sp. HR-BB.</title>
        <authorList>
            <person name="Lee Y."/>
            <person name="Jeon C.O."/>
        </authorList>
    </citation>
    <scope>NUCLEOTIDE SEQUENCE [LARGE SCALE GENOMIC DNA]</scope>
    <source>
        <strain evidence="3">HR-U</strain>
    </source>
</reference>
<dbReference type="InterPro" id="IPR043745">
    <property type="entry name" value="DUF5690"/>
</dbReference>
<feature type="transmembrane region" description="Helical" evidence="1">
    <location>
        <begin position="393"/>
        <end position="417"/>
    </location>
</feature>
<feature type="transmembrane region" description="Helical" evidence="1">
    <location>
        <begin position="222"/>
        <end position="241"/>
    </location>
</feature>
<feature type="transmembrane region" description="Helical" evidence="1">
    <location>
        <begin position="323"/>
        <end position="341"/>
    </location>
</feature>
<evidence type="ECO:0008006" key="4">
    <source>
        <dbReference type="Google" id="ProtNLM"/>
    </source>
</evidence>
<feature type="transmembrane region" description="Helical" evidence="1">
    <location>
        <begin position="295"/>
        <end position="317"/>
    </location>
</feature>
<feature type="transmembrane region" description="Helical" evidence="1">
    <location>
        <begin position="361"/>
        <end position="381"/>
    </location>
</feature>
<feature type="transmembrane region" description="Helical" evidence="1">
    <location>
        <begin position="266"/>
        <end position="288"/>
    </location>
</feature>
<accession>A0A2S7ISZ4</accession>
<dbReference type="OrthoDB" id="182994at2"/>
<feature type="transmembrane region" description="Helical" evidence="1">
    <location>
        <begin position="58"/>
        <end position="79"/>
    </location>
</feature>
<evidence type="ECO:0000313" key="2">
    <source>
        <dbReference type="EMBL" id="PQA60710.1"/>
    </source>
</evidence>
<sequence length="426" mass="47734">MGIRDFFTQPLKITNSFFLTLWLTVAAFGTYFCMFAFRKPFTAGTFESMQWGGIDYKIILVVAQILGYATAKGIGIKIISETRPEQRSSRILMVIGAAELALILFGLLPPPYNWFLLFFNGLALGLVYGLVFSFLEGRRLTDLLGAGLCLSFIVASGVVKSVGVWVLNWGISEYWMPAVVGLAFSPFLVLFVWMLQVAPPPTQADIAARKPRLPMTAEDRRHFFKALAPGLVALILIYVIISMLRDIRDNFAVEIWRELGIRTPRIFSVTESWVGVIVTLLVGVLFVISNNRKAFWANLVFIALGILLIPFASWLYLQGQIQPLEWMIGVGLGIYLVYVPFNGMLFERLIAIRGEKANVGFLFYSADFAGYLGSVGILVFKNFSHTDISWLKFYLSITYLLPLIAGLLLVISAIYFAKKLKKSSNF</sequence>
<keyword evidence="3" id="KW-1185">Reference proteome</keyword>
<proteinExistence type="predicted"/>
<dbReference type="EMBL" id="PTRA01000001">
    <property type="protein sequence ID" value="PQA60710.1"/>
    <property type="molecule type" value="Genomic_DNA"/>
</dbReference>
<keyword evidence="1" id="KW-0472">Membrane</keyword>
<protein>
    <recommendedName>
        <fullName evidence="4">MFS transporter</fullName>
    </recommendedName>
</protein>
<evidence type="ECO:0000256" key="1">
    <source>
        <dbReference type="SAM" id="Phobius"/>
    </source>
</evidence>
<dbReference type="Pfam" id="PF18943">
    <property type="entry name" value="DUF5690"/>
    <property type="match status" value="1"/>
</dbReference>
<name>A0A2S7ISZ4_9BACT</name>
<dbReference type="Proteomes" id="UP000239590">
    <property type="component" value="Unassembled WGS sequence"/>
</dbReference>
<evidence type="ECO:0000313" key="3">
    <source>
        <dbReference type="Proteomes" id="UP000239590"/>
    </source>
</evidence>
<organism evidence="2 3">
    <name type="scientific">Siphonobacter curvatus</name>
    <dbReference type="NCBI Taxonomy" id="2094562"/>
    <lineage>
        <taxon>Bacteria</taxon>
        <taxon>Pseudomonadati</taxon>
        <taxon>Bacteroidota</taxon>
        <taxon>Cytophagia</taxon>
        <taxon>Cytophagales</taxon>
        <taxon>Cytophagaceae</taxon>
        <taxon>Siphonobacter</taxon>
    </lineage>
</organism>
<dbReference type="RefSeq" id="WP_133163367.1">
    <property type="nucleotide sequence ID" value="NZ_PTRA01000001.1"/>
</dbReference>
<feature type="transmembrane region" description="Helical" evidence="1">
    <location>
        <begin position="91"/>
        <end position="108"/>
    </location>
</feature>
<feature type="transmembrane region" description="Helical" evidence="1">
    <location>
        <begin position="114"/>
        <end position="135"/>
    </location>
</feature>
<feature type="transmembrane region" description="Helical" evidence="1">
    <location>
        <begin position="147"/>
        <end position="168"/>
    </location>
</feature>
<keyword evidence="1" id="KW-1133">Transmembrane helix</keyword>
<feature type="transmembrane region" description="Helical" evidence="1">
    <location>
        <begin position="174"/>
        <end position="195"/>
    </location>
</feature>
<keyword evidence="1" id="KW-0812">Transmembrane</keyword>